<dbReference type="PANTHER" id="PTHR40761:SF1">
    <property type="entry name" value="CONSERVED INTEGRAL MEMBRANE ALANINE VALINE AND LEUCINE RICH PROTEIN-RELATED"/>
    <property type="match status" value="1"/>
</dbReference>
<name>A0ABT4TX53_9ACTN</name>
<dbReference type="NCBIfam" id="NF038012">
    <property type="entry name" value="DMT_1"/>
    <property type="match status" value="1"/>
</dbReference>
<comment type="caution">
    <text evidence="2">The sequence shown here is derived from an EMBL/GenBank/DDBJ whole genome shotgun (WGS) entry which is preliminary data.</text>
</comment>
<dbReference type="Proteomes" id="UP001165685">
    <property type="component" value="Unassembled WGS sequence"/>
</dbReference>
<reference evidence="2" key="1">
    <citation type="submission" date="2023-01" db="EMBL/GenBank/DDBJ databases">
        <title>Draft genome sequence of Nocardiopsis sp. LSu2-4 isolated from halophytes.</title>
        <authorList>
            <person name="Duangmal K."/>
            <person name="Chantavorakit T."/>
        </authorList>
    </citation>
    <scope>NUCLEOTIDE SEQUENCE</scope>
    <source>
        <strain evidence="2">LSu2-4</strain>
    </source>
</reference>
<feature type="transmembrane region" description="Helical" evidence="1">
    <location>
        <begin position="106"/>
        <end position="125"/>
    </location>
</feature>
<sequence length="302" mass="29945">MTIGVWFGIWLGVLSCACYTAAAVAQRRLALAVPEPLTAGRSLAALARHPLWWGSAVLNAGRAVLQVGALAFAPLTAVQPLGVLVLVFGLPWSARLSGRRVTAREWRGALLTVLALGVLLAVAVTGGEGRPMDAGTGALLVGGTAALLGALAWTAGRLPSPVWRSHLLAAAAGTAFGVASATAKTVIALAADGGAAPALAHPAAGGTVLLAVAGLLLAQAAYQGSELGAPLGVTTVANPVAASVAGVAFMGETYSGGWPGTGVAVLCALLAGYGIALLADPFRAGRTRSSRPSPALSGTRCR</sequence>
<dbReference type="EMBL" id="JAQFWP010000099">
    <property type="protein sequence ID" value="MDA2808707.1"/>
    <property type="molecule type" value="Genomic_DNA"/>
</dbReference>
<evidence type="ECO:0000313" key="2">
    <source>
        <dbReference type="EMBL" id="MDA2808707.1"/>
    </source>
</evidence>
<keyword evidence="1" id="KW-0472">Membrane</keyword>
<evidence type="ECO:0000313" key="3">
    <source>
        <dbReference type="Proteomes" id="UP001165685"/>
    </source>
</evidence>
<keyword evidence="3" id="KW-1185">Reference proteome</keyword>
<feature type="transmembrane region" description="Helical" evidence="1">
    <location>
        <begin position="71"/>
        <end position="94"/>
    </location>
</feature>
<organism evidence="2 3">
    <name type="scientific">Nocardiopsis suaedae</name>
    <dbReference type="NCBI Taxonomy" id="3018444"/>
    <lineage>
        <taxon>Bacteria</taxon>
        <taxon>Bacillati</taxon>
        <taxon>Actinomycetota</taxon>
        <taxon>Actinomycetes</taxon>
        <taxon>Streptosporangiales</taxon>
        <taxon>Nocardiopsidaceae</taxon>
        <taxon>Nocardiopsis</taxon>
    </lineage>
</organism>
<feature type="transmembrane region" description="Helical" evidence="1">
    <location>
        <begin position="137"/>
        <end position="155"/>
    </location>
</feature>
<feature type="transmembrane region" description="Helical" evidence="1">
    <location>
        <begin position="167"/>
        <end position="191"/>
    </location>
</feature>
<keyword evidence="1" id="KW-1133">Transmembrane helix</keyword>
<feature type="transmembrane region" description="Helical" evidence="1">
    <location>
        <begin position="257"/>
        <end position="279"/>
    </location>
</feature>
<dbReference type="PANTHER" id="PTHR40761">
    <property type="entry name" value="CONSERVED INTEGRAL MEMBRANE ALANINE VALINE AND LEUCINE RICH PROTEIN-RELATED"/>
    <property type="match status" value="1"/>
</dbReference>
<dbReference type="RefSeq" id="WP_270681295.1">
    <property type="nucleotide sequence ID" value="NZ_JAQFWP010000099.1"/>
</dbReference>
<accession>A0ABT4TX53</accession>
<evidence type="ECO:0000256" key="1">
    <source>
        <dbReference type="SAM" id="Phobius"/>
    </source>
</evidence>
<gene>
    <name evidence="2" type="ORF">O4U47_29650</name>
</gene>
<keyword evidence="1" id="KW-0812">Transmembrane</keyword>
<proteinExistence type="predicted"/>
<feature type="transmembrane region" description="Helical" evidence="1">
    <location>
        <begin position="203"/>
        <end position="222"/>
    </location>
</feature>
<protein>
    <submittedName>
        <fullName evidence="2">DMT family transporter</fullName>
    </submittedName>
</protein>
<feature type="transmembrane region" description="Helical" evidence="1">
    <location>
        <begin position="229"/>
        <end position="251"/>
    </location>
</feature>